<proteinExistence type="predicted"/>
<feature type="transmembrane region" description="Helical" evidence="1">
    <location>
        <begin position="7"/>
        <end position="28"/>
    </location>
</feature>
<comment type="caution">
    <text evidence="3">The sequence shown here is derived from an EMBL/GenBank/DDBJ whole genome shotgun (WGS) entry which is preliminary data.</text>
</comment>
<evidence type="ECO:0000313" key="3">
    <source>
        <dbReference type="EMBL" id="MBR8463874.1"/>
    </source>
</evidence>
<name>A0ABS5HHX1_9BACT</name>
<accession>A0ABS5HHX1</accession>
<keyword evidence="1" id="KW-1133">Transmembrane helix</keyword>
<feature type="domain" description="Mce/MlaD" evidence="2">
    <location>
        <begin position="39"/>
        <end position="117"/>
    </location>
</feature>
<keyword evidence="1" id="KW-0812">Transmembrane</keyword>
<protein>
    <submittedName>
        <fullName evidence="3">MCE family protein</fullName>
    </submittedName>
</protein>
<dbReference type="Proteomes" id="UP000682951">
    <property type="component" value="Unassembled WGS sequence"/>
</dbReference>
<sequence>MENRNSYTIVGMFFVFCMSALAIFLWWMTSGENSKVEYKNYYIQTAELPSGVKVDSQVKFIGVVAGSVSAIDFVHGDTTLIEITMKIRDDLPIKKDSLASIELNVISGVAVINISRGMLDFDKNERPIIKLDANLLSKISSNAKNITEKIDQSLDKLNNFFSDKNIAKLQSILEHIDVFTANISDPKATENIDIMIQNLRDITTKLNQSDTKELISNLNTLLINSNKFIGSINKLAQDFDNMQNLLALKISGGEYDLRALLNPAVVEFSRFLNDFQKTLREFRGALYRLEESPYEFFFKDTQENGDRK</sequence>
<dbReference type="EMBL" id="JAGSSW010000004">
    <property type="protein sequence ID" value="MBR8463874.1"/>
    <property type="molecule type" value="Genomic_DNA"/>
</dbReference>
<dbReference type="RefSeq" id="WP_212141913.1">
    <property type="nucleotide sequence ID" value="NZ_JAGSSW010000004.1"/>
</dbReference>
<dbReference type="Pfam" id="PF02470">
    <property type="entry name" value="MlaD"/>
    <property type="match status" value="1"/>
</dbReference>
<evidence type="ECO:0000313" key="4">
    <source>
        <dbReference type="Proteomes" id="UP000682951"/>
    </source>
</evidence>
<evidence type="ECO:0000259" key="2">
    <source>
        <dbReference type="Pfam" id="PF02470"/>
    </source>
</evidence>
<evidence type="ECO:0000256" key="1">
    <source>
        <dbReference type="SAM" id="Phobius"/>
    </source>
</evidence>
<keyword evidence="4" id="KW-1185">Reference proteome</keyword>
<organism evidence="3 4">
    <name type="scientific">Campylobacter anatolicus</name>
    <dbReference type="NCBI Taxonomy" id="2829105"/>
    <lineage>
        <taxon>Bacteria</taxon>
        <taxon>Pseudomonadati</taxon>
        <taxon>Campylobacterota</taxon>
        <taxon>Epsilonproteobacteria</taxon>
        <taxon>Campylobacterales</taxon>
        <taxon>Campylobacteraceae</taxon>
        <taxon>Campylobacter</taxon>
    </lineage>
</organism>
<keyword evidence="1" id="KW-0472">Membrane</keyword>
<dbReference type="InterPro" id="IPR003399">
    <property type="entry name" value="Mce/MlaD"/>
</dbReference>
<reference evidence="3 4" key="1">
    <citation type="submission" date="2021-04" db="EMBL/GenBank/DDBJ databases">
        <title>Molecular and phenotypic characterization and identification of bacterial isolates recovered from the Anatolian ground squirrels (Spermophilus xanthoprymnus) and which have the potential to form a new species in the Campylobacter genus.</title>
        <authorList>
            <person name="Aydin F."/>
            <person name="Abay S."/>
            <person name="Kayman T."/>
            <person name="Karakaya E."/>
            <person name="Mustak H.K."/>
            <person name="Mustak I.B."/>
            <person name="Bilgin N."/>
            <person name="Duzler A."/>
            <person name="Sahin O."/>
            <person name="Guran O."/>
            <person name="Saticioglu I.B."/>
        </authorList>
    </citation>
    <scope>NUCLEOTIDE SEQUENCE [LARGE SCALE GENOMIC DNA]</scope>
    <source>
        <strain evidence="4">faydin-G24</strain>
    </source>
</reference>
<dbReference type="PANTHER" id="PTHR36698">
    <property type="entry name" value="BLL5892 PROTEIN"/>
    <property type="match status" value="1"/>
</dbReference>
<gene>
    <name evidence="3" type="ORF">KDD93_04690</name>
</gene>
<dbReference type="PANTHER" id="PTHR36698:SF2">
    <property type="entry name" value="MCE_MLAD DOMAIN-CONTAINING PROTEIN"/>
    <property type="match status" value="1"/>
</dbReference>